<dbReference type="AlphaFoldDB" id="A0A1A6BK36"/>
<dbReference type="Proteomes" id="UP000093757">
    <property type="component" value="Unassembled WGS sequence"/>
</dbReference>
<sequence length="71" mass="7407">MARCASAVVATADGAAVRPLCGDTAVVAAEDGFKTDRIRWRSAWSAGQRAGLWRNVDSGVKCVASTAFAYS</sequence>
<gene>
    <name evidence="1" type="ORF">A9W98_13375</name>
</gene>
<accession>A0A1A6BK36</accession>
<organism evidence="1 2">
    <name type="scientific">Mycobacterium gordonae</name>
    <dbReference type="NCBI Taxonomy" id="1778"/>
    <lineage>
        <taxon>Bacteria</taxon>
        <taxon>Bacillati</taxon>
        <taxon>Actinomycetota</taxon>
        <taxon>Actinomycetes</taxon>
        <taxon>Mycobacteriales</taxon>
        <taxon>Mycobacteriaceae</taxon>
        <taxon>Mycobacterium</taxon>
    </lineage>
</organism>
<evidence type="ECO:0000313" key="2">
    <source>
        <dbReference type="Proteomes" id="UP000093757"/>
    </source>
</evidence>
<protein>
    <submittedName>
        <fullName evidence="1">Uncharacterized protein</fullName>
    </submittedName>
</protein>
<evidence type="ECO:0000313" key="1">
    <source>
        <dbReference type="EMBL" id="OBS02722.1"/>
    </source>
</evidence>
<name>A0A1A6BK36_MYCGO</name>
<comment type="caution">
    <text evidence="1">The sequence shown here is derived from an EMBL/GenBank/DDBJ whole genome shotgun (WGS) entry which is preliminary data.</text>
</comment>
<proteinExistence type="predicted"/>
<dbReference type="EMBL" id="MAEM01000152">
    <property type="protein sequence ID" value="OBS02722.1"/>
    <property type="molecule type" value="Genomic_DNA"/>
</dbReference>
<reference evidence="1 2" key="1">
    <citation type="submission" date="2016-06" db="EMBL/GenBank/DDBJ databases">
        <authorList>
            <person name="Kjaerup R.B."/>
            <person name="Dalgaard T.S."/>
            <person name="Juul-Madsen H.R."/>
        </authorList>
    </citation>
    <scope>NUCLEOTIDE SEQUENCE [LARGE SCALE GENOMIC DNA]</scope>
    <source>
        <strain evidence="1 2">1245752.6</strain>
    </source>
</reference>